<evidence type="ECO:0000256" key="2">
    <source>
        <dbReference type="PROSITE-ProRule" id="PRU00285"/>
    </source>
</evidence>
<feature type="compositionally biased region" description="Low complexity" evidence="4">
    <location>
        <begin position="1"/>
        <end position="14"/>
    </location>
</feature>
<evidence type="ECO:0000313" key="6">
    <source>
        <dbReference type="EMBL" id="PFH34705.1"/>
    </source>
</evidence>
<dbReference type="AlphaFoldDB" id="A0A2A9M9M8"/>
<evidence type="ECO:0000256" key="4">
    <source>
        <dbReference type="SAM" id="MobiDB-lite"/>
    </source>
</evidence>
<dbReference type="STRING" id="94643.A0A2A9M9M8"/>
<dbReference type="SUPFAM" id="SSF49764">
    <property type="entry name" value="HSP20-like chaperones"/>
    <property type="match status" value="1"/>
</dbReference>
<dbReference type="GeneID" id="40311664"/>
<organism evidence="6 7">
    <name type="scientific">Besnoitia besnoiti</name>
    <name type="common">Apicomplexan protozoan</name>
    <dbReference type="NCBI Taxonomy" id="94643"/>
    <lineage>
        <taxon>Eukaryota</taxon>
        <taxon>Sar</taxon>
        <taxon>Alveolata</taxon>
        <taxon>Apicomplexa</taxon>
        <taxon>Conoidasida</taxon>
        <taxon>Coccidia</taxon>
        <taxon>Eucoccidiorida</taxon>
        <taxon>Eimeriorina</taxon>
        <taxon>Sarcocystidae</taxon>
        <taxon>Besnoitia</taxon>
    </lineage>
</organism>
<evidence type="ECO:0000256" key="3">
    <source>
        <dbReference type="RuleBase" id="RU003616"/>
    </source>
</evidence>
<gene>
    <name evidence="6" type="ORF">BESB_067380</name>
</gene>
<name>A0A2A9M9M8_BESBE</name>
<comment type="similarity">
    <text evidence="2 3">Belongs to the small heat shock protein (HSP20) family.</text>
</comment>
<dbReference type="InterPro" id="IPR002068">
    <property type="entry name" value="A-crystallin/Hsp20_dom"/>
</dbReference>
<dbReference type="Proteomes" id="UP000224006">
    <property type="component" value="Chromosome VI"/>
</dbReference>
<dbReference type="CDD" id="cd06464">
    <property type="entry name" value="ACD_sHsps-like"/>
    <property type="match status" value="1"/>
</dbReference>
<dbReference type="Gene3D" id="2.60.40.790">
    <property type="match status" value="1"/>
</dbReference>
<evidence type="ECO:0000313" key="7">
    <source>
        <dbReference type="Proteomes" id="UP000224006"/>
    </source>
</evidence>
<evidence type="ECO:0000256" key="1">
    <source>
        <dbReference type="ARBA" id="ARBA00023016"/>
    </source>
</evidence>
<comment type="caution">
    <text evidence="6">The sequence shown here is derived from an EMBL/GenBank/DDBJ whole genome shotgun (WGS) entry which is preliminary data.</text>
</comment>
<dbReference type="OrthoDB" id="329860at2759"/>
<reference evidence="6 7" key="1">
    <citation type="submission" date="2017-09" db="EMBL/GenBank/DDBJ databases">
        <title>Genome sequencing of Besnoitia besnoiti strain Bb-Ger1.</title>
        <authorList>
            <person name="Schares G."/>
            <person name="Venepally P."/>
            <person name="Lorenzi H.A."/>
        </authorList>
    </citation>
    <scope>NUCLEOTIDE SEQUENCE [LARGE SCALE GENOMIC DNA]</scope>
    <source>
        <strain evidence="6 7">Bb-Ger1</strain>
    </source>
</reference>
<evidence type="ECO:0000259" key="5">
    <source>
        <dbReference type="PROSITE" id="PS01031"/>
    </source>
</evidence>
<dbReference type="VEuPathDB" id="ToxoDB:BESB_067380"/>
<dbReference type="EMBL" id="NWUJ01000006">
    <property type="protein sequence ID" value="PFH34705.1"/>
    <property type="molecule type" value="Genomic_DNA"/>
</dbReference>
<dbReference type="KEGG" id="bbes:BESB_067380"/>
<dbReference type="PROSITE" id="PS01031">
    <property type="entry name" value="SHSP"/>
    <property type="match status" value="1"/>
</dbReference>
<dbReference type="Pfam" id="PF00011">
    <property type="entry name" value="HSP20"/>
    <property type="match status" value="1"/>
</dbReference>
<keyword evidence="7" id="KW-1185">Reference proteome</keyword>
<dbReference type="InterPro" id="IPR008978">
    <property type="entry name" value="HSP20-like_chaperone"/>
</dbReference>
<proteinExistence type="inferred from homology"/>
<feature type="region of interest" description="Disordered" evidence="4">
    <location>
        <begin position="1"/>
        <end position="41"/>
    </location>
</feature>
<dbReference type="PANTHER" id="PTHR11527">
    <property type="entry name" value="HEAT-SHOCK PROTEIN 20 FAMILY MEMBER"/>
    <property type="match status" value="1"/>
</dbReference>
<protein>
    <submittedName>
        <fullName evidence="6">Heat shock protein HSP28</fullName>
    </submittedName>
</protein>
<accession>A0A2A9M9M8</accession>
<dbReference type="RefSeq" id="XP_029218714.1">
    <property type="nucleotide sequence ID" value="XM_029365131.1"/>
</dbReference>
<feature type="domain" description="SHSP" evidence="5">
    <location>
        <begin position="168"/>
        <end position="281"/>
    </location>
</feature>
<keyword evidence="1 6" id="KW-0346">Stress response</keyword>
<dbReference type="InterPro" id="IPR031107">
    <property type="entry name" value="Small_HSP"/>
</dbReference>
<feature type="compositionally biased region" description="Polar residues" evidence="4">
    <location>
        <begin position="27"/>
        <end position="38"/>
    </location>
</feature>
<sequence length="281" mass="31199">MSSSSDASANSSTAQESQMQGHEGADQTMSGAENTGCQNPLLMPTMMPQLSTMDRIYAEMMEDMSRIHHEMDRFYNQHFGSFAPLTQGNYPPHQQQPTYVSRPWWRPSSWFQPRTAPYLPMALEGGGAESSAPVAAGEGQMVPMTGGKDLSAGGPWGLMPFGWGTRCAPWASSMPKVDMRDTGAEFVVQADVPGMDRENLRVDVHDGVLRISGDQREEHKKQDEGFYLQERRQASFSRTFILPEKVKEDEIKASLVNGVLQVHVPKEVPTKPPAIRNINIE</sequence>